<keyword evidence="1" id="KW-0812">Transmembrane</keyword>
<accession>A0A367L245</accession>
<protein>
    <submittedName>
        <fullName evidence="2">Uncharacterized protein</fullName>
    </submittedName>
</protein>
<keyword evidence="1" id="KW-1133">Transmembrane helix</keyword>
<dbReference type="OrthoDB" id="3540210at2759"/>
<evidence type="ECO:0000256" key="1">
    <source>
        <dbReference type="SAM" id="Phobius"/>
    </source>
</evidence>
<sequence length="658" mass="74090">MSTLRSGPDTGLGALDYQVKLGVWTDWSHGSLMGLTLTLNRNEGSILIAVNALFISVVAASFWRIARLLLHRHLSTPEPRDALHHQRQALLRNSTAAFSTVWSFLQLGWAWRRRDGRAWIRTLPVTACIVLSIVAFTAASILSSRLSSADGVAVLVDGSKCGRFDHYRPGTEWDLQYGNLPPCRNTISRYAQQCYADNVSSGILCCRNFVKNRLESNINYEAPCPFEGSICRSNTSNLMLESGLIDSLDDLGINAPARDRFKIRHRMHCAPLTTEPYSAYSIDNYTTYAYETWRNDSQHAVTTLAVPNLGSQAMSYRFVPNLSDNILIPELEKADGGLFLMFLSGNGVSFLNRSSDLWYRTLLPDDAVSVDGGASYHPDVAASPMACKVQVQLCNAQSQCGPLASWSDALGSASRQFRLSPVARDMFLDDASHRPNGSYNRQDTRWAWFQRSMYISSAGLEHMVNFQQGTALASYDRFDGRFMHPIPDHQWKIDMVRLWSYMLASMQMSPLSYASGQDVMGLRFLRDAPEAFKKELCENQVCLSKVVSTAYSSFNLVGLLLIYILGLIIITSSYMIEPMYEYCWRRKHYKEYKFLEWSAEETLQLQRAAYQGIGSGTWEGLTHFVPTTDKDMPLADLTALYDDGRDVNPQSSRREEKD</sequence>
<feature type="transmembrane region" description="Helical" evidence="1">
    <location>
        <begin position="46"/>
        <end position="70"/>
    </location>
</feature>
<dbReference type="AlphaFoldDB" id="A0A367L245"/>
<gene>
    <name evidence="2" type="ORF">L249_8868</name>
</gene>
<dbReference type="Proteomes" id="UP000253664">
    <property type="component" value="Unassembled WGS sequence"/>
</dbReference>
<dbReference type="EMBL" id="LKCN02000019">
    <property type="protein sequence ID" value="RCI08496.1"/>
    <property type="molecule type" value="Genomic_DNA"/>
</dbReference>
<reference evidence="2 3" key="1">
    <citation type="journal article" date="2015" name="BMC Genomics">
        <title>Insights from the genome of Ophiocordyceps polyrhachis-furcata to pathogenicity and host specificity in insect fungi.</title>
        <authorList>
            <person name="Wichadakul D."/>
            <person name="Kobmoo N."/>
            <person name="Ingsriswang S."/>
            <person name="Tangphatsornruang S."/>
            <person name="Chantasingh D."/>
            <person name="Luangsa-ard J.J."/>
            <person name="Eurwilaichitr L."/>
        </authorList>
    </citation>
    <scope>NUCLEOTIDE SEQUENCE [LARGE SCALE GENOMIC DNA]</scope>
    <source>
        <strain evidence="2 3">BCC 54312</strain>
    </source>
</reference>
<evidence type="ECO:0000313" key="3">
    <source>
        <dbReference type="Proteomes" id="UP000253664"/>
    </source>
</evidence>
<organism evidence="2 3">
    <name type="scientific">Ophiocordyceps polyrhachis-furcata BCC 54312</name>
    <dbReference type="NCBI Taxonomy" id="1330021"/>
    <lineage>
        <taxon>Eukaryota</taxon>
        <taxon>Fungi</taxon>
        <taxon>Dikarya</taxon>
        <taxon>Ascomycota</taxon>
        <taxon>Pezizomycotina</taxon>
        <taxon>Sordariomycetes</taxon>
        <taxon>Hypocreomycetidae</taxon>
        <taxon>Hypocreales</taxon>
        <taxon>Ophiocordycipitaceae</taxon>
        <taxon>Ophiocordyceps</taxon>
    </lineage>
</organism>
<comment type="caution">
    <text evidence="2">The sequence shown here is derived from an EMBL/GenBank/DDBJ whole genome shotgun (WGS) entry which is preliminary data.</text>
</comment>
<evidence type="ECO:0000313" key="2">
    <source>
        <dbReference type="EMBL" id="RCI08496.1"/>
    </source>
</evidence>
<keyword evidence="1" id="KW-0472">Membrane</keyword>
<feature type="transmembrane region" description="Helical" evidence="1">
    <location>
        <begin position="554"/>
        <end position="576"/>
    </location>
</feature>
<proteinExistence type="predicted"/>
<name>A0A367L245_9HYPO</name>
<keyword evidence="3" id="KW-1185">Reference proteome</keyword>
<feature type="transmembrane region" description="Helical" evidence="1">
    <location>
        <begin position="123"/>
        <end position="142"/>
    </location>
</feature>